<protein>
    <submittedName>
        <fullName evidence="1">Uncharacterized protein</fullName>
    </submittedName>
</protein>
<proteinExistence type="predicted"/>
<reference evidence="1 2" key="1">
    <citation type="submission" date="2020-08" db="EMBL/GenBank/DDBJ databases">
        <title>Genomic Encyclopedia of Type Strains, Phase IV (KMG-IV): sequencing the most valuable type-strain genomes for metagenomic binning, comparative biology and taxonomic classification.</title>
        <authorList>
            <person name="Goeker M."/>
        </authorList>
    </citation>
    <scope>NUCLEOTIDE SEQUENCE [LARGE SCALE GENOMIC DNA]</scope>
    <source>
        <strain evidence="1 2">DSM 17976</strain>
    </source>
</reference>
<dbReference type="Pfam" id="PF17963">
    <property type="entry name" value="Big_9"/>
    <property type="match status" value="6"/>
</dbReference>
<dbReference type="Proteomes" id="UP000541352">
    <property type="component" value="Unassembled WGS sequence"/>
</dbReference>
<sequence>MRTNRIFIGWVMSIVWFLGISIGYAQTPTVDLTTHQPTAAPPAGATFEWHNGFPVSAANLMTNTQTAVAVPGVYYGVYNFGTCYSQASPLRVATNSCPITTVDLRAFVDSTAKPFGTIVTFHSALPASSVNRLTASAVTTAGAGTFYVAFYDPVALCFSSASVIVVASTSCVINYPPVVVVPPIVTKPGVPKTVCGEINDPNVGDTHTVTVCGAASKGTTVQTVNNQTGKLCITYTPNVGQTGVDNVCLVVCDQGGLCDTVRVPITIVPEIPTSPTNQPPVVVVTPIITVQDSTTTTCMPILDPNGLGTNSFIVCGAPKHGTANPITTVGGQLCITYTPSSGYFGRDSICVIVCDNGSPSLCDTVSIPITVYPRVQVPTIPQAPIVSLPPIVTKEGVPVSICGPISDPNGGDTHTVTQCNVPLKGSVSGLSVNNSSHEVCLTYTPQAGQTGNDKVCLTICDQGNLCVTVEVPVTIIPSNFPPANYPPVVVVPPIVTKPGVAKTVCGEINDPNVGDTHTVTVCGAASKGTTVQTVNNQTGKLCITYTPNVGQTGVDNVCLVVCDQGGLCDTVRVPITIVPEIPTSPTNQPPVVVVTPIITVQDSTTTTCMPILDPNGLGTNSFIVCGAPKHGTANPITTVGGQLCITYTPSSGYFGRDSVCVIVCDNGSPSLCDTVSIPITVYPRVQVPTIPQAPIVSLPPIVTKEGVPVSICGPISDPNGGDTHTVTQCNVPLKGSVSGLSVNNSSHEVCLTYTPQAGQTGNDKVCLTICDQGNLCVTVEVPVTIIPSNFPPACLTMELKVLLEGPFNPSTSKMETTLNQRGLLPGQTPIGDFAVATPKGQPYNDVPWNYTGTEGHASGFIYPNTVVDWVLVSLRTDSVSVSNVWKGAGLLHDDGTITFIQPCYTINTTASALFVVVEHRNHLGVMSPTKVPIVAGKISFDFTQQDSYVTTDPPSFGQIKDATTNKWLMYAADGNKDDFFENFDINFNDSNRWKLESGIFDQYKKGDYNMDADVNFSDSVLWKKNNGRYSRTPH</sequence>
<gene>
    <name evidence="1" type="ORF">FHS57_001097</name>
</gene>
<dbReference type="EMBL" id="JACIBY010000002">
    <property type="protein sequence ID" value="MBB3837103.1"/>
    <property type="molecule type" value="Genomic_DNA"/>
</dbReference>
<organism evidence="1 2">
    <name type="scientific">Runella defluvii</name>
    <dbReference type="NCBI Taxonomy" id="370973"/>
    <lineage>
        <taxon>Bacteria</taxon>
        <taxon>Pseudomonadati</taxon>
        <taxon>Bacteroidota</taxon>
        <taxon>Cytophagia</taxon>
        <taxon>Cytophagales</taxon>
        <taxon>Spirosomataceae</taxon>
        <taxon>Runella</taxon>
    </lineage>
</organism>
<keyword evidence="2" id="KW-1185">Reference proteome</keyword>
<comment type="caution">
    <text evidence="1">The sequence shown here is derived from an EMBL/GenBank/DDBJ whole genome shotgun (WGS) entry which is preliminary data.</text>
</comment>
<dbReference type="AlphaFoldDB" id="A0A7W6EP47"/>
<dbReference type="Gene3D" id="2.60.40.3440">
    <property type="match status" value="2"/>
</dbReference>
<dbReference type="RefSeq" id="WP_183971868.1">
    <property type="nucleotide sequence ID" value="NZ_JACIBY010000002.1"/>
</dbReference>
<name>A0A7W6EP47_9BACT</name>
<evidence type="ECO:0000313" key="2">
    <source>
        <dbReference type="Proteomes" id="UP000541352"/>
    </source>
</evidence>
<evidence type="ECO:0000313" key="1">
    <source>
        <dbReference type="EMBL" id="MBB3837103.1"/>
    </source>
</evidence>
<accession>A0A7W6EP47</accession>